<accession>A0A0R3PIX3</accession>
<dbReference type="WBParaSite" id="ACOC_0000433901-mRNA-1">
    <property type="protein sequence ID" value="ACOC_0000433901-mRNA-1"/>
    <property type="gene ID" value="ACOC_0000433901"/>
</dbReference>
<gene>
    <name evidence="2" type="ORF">ACOC_LOCUS4340</name>
</gene>
<keyword evidence="3" id="KW-1185">Reference proteome</keyword>
<evidence type="ECO:0000256" key="1">
    <source>
        <dbReference type="SAM" id="MobiDB-lite"/>
    </source>
</evidence>
<protein>
    <submittedName>
        <fullName evidence="2 4">Uncharacterized protein</fullName>
    </submittedName>
</protein>
<name>A0A0R3PIX3_ANGCS</name>
<dbReference type="Proteomes" id="UP000267027">
    <property type="component" value="Unassembled WGS sequence"/>
</dbReference>
<reference evidence="4" key="1">
    <citation type="submission" date="2017-02" db="UniProtKB">
        <authorList>
            <consortium name="WormBaseParasite"/>
        </authorList>
    </citation>
    <scope>IDENTIFICATION</scope>
</reference>
<reference evidence="2 3" key="2">
    <citation type="submission" date="2018-11" db="EMBL/GenBank/DDBJ databases">
        <authorList>
            <consortium name="Pathogen Informatics"/>
        </authorList>
    </citation>
    <scope>NUCLEOTIDE SEQUENCE [LARGE SCALE GENOMIC DNA]</scope>
    <source>
        <strain evidence="2 3">Costa Rica</strain>
    </source>
</reference>
<dbReference type="EMBL" id="UYYA01003812">
    <property type="protein sequence ID" value="VDM55925.1"/>
    <property type="molecule type" value="Genomic_DNA"/>
</dbReference>
<proteinExistence type="predicted"/>
<feature type="region of interest" description="Disordered" evidence="1">
    <location>
        <begin position="1"/>
        <end position="23"/>
    </location>
</feature>
<dbReference type="AlphaFoldDB" id="A0A0R3PIX3"/>
<sequence>MNARVAAPAPIRSNGDRTPSVLTVPTPIVRSETRISGEIMDNSAIRTEPTSTSTRSARLTTQENKHD</sequence>
<evidence type="ECO:0000313" key="2">
    <source>
        <dbReference type="EMBL" id="VDM55925.1"/>
    </source>
</evidence>
<evidence type="ECO:0000313" key="4">
    <source>
        <dbReference type="WBParaSite" id="ACOC_0000433901-mRNA-1"/>
    </source>
</evidence>
<evidence type="ECO:0000313" key="3">
    <source>
        <dbReference type="Proteomes" id="UP000267027"/>
    </source>
</evidence>
<organism evidence="4">
    <name type="scientific">Angiostrongylus costaricensis</name>
    <name type="common">Nematode worm</name>
    <dbReference type="NCBI Taxonomy" id="334426"/>
    <lineage>
        <taxon>Eukaryota</taxon>
        <taxon>Metazoa</taxon>
        <taxon>Ecdysozoa</taxon>
        <taxon>Nematoda</taxon>
        <taxon>Chromadorea</taxon>
        <taxon>Rhabditida</taxon>
        <taxon>Rhabditina</taxon>
        <taxon>Rhabditomorpha</taxon>
        <taxon>Strongyloidea</taxon>
        <taxon>Metastrongylidae</taxon>
        <taxon>Angiostrongylus</taxon>
    </lineage>
</organism>
<feature type="region of interest" description="Disordered" evidence="1">
    <location>
        <begin position="37"/>
        <end position="67"/>
    </location>
</feature>
<feature type="compositionally biased region" description="Low complexity" evidence="1">
    <location>
        <begin position="50"/>
        <end position="61"/>
    </location>
</feature>